<evidence type="ECO:0000313" key="2">
    <source>
        <dbReference type="EMBL" id="CAG8981466.1"/>
    </source>
</evidence>
<keyword evidence="3" id="KW-1185">Reference proteome</keyword>
<gene>
    <name evidence="2" type="ORF">HYALB_00003037</name>
</gene>
<dbReference type="AlphaFoldDB" id="A0A9N9QBN7"/>
<dbReference type="EMBL" id="CAJVRM010000485">
    <property type="protein sequence ID" value="CAG8981466.1"/>
    <property type="molecule type" value="Genomic_DNA"/>
</dbReference>
<proteinExistence type="predicted"/>
<accession>A0A9N9QBN7</accession>
<feature type="region of interest" description="Disordered" evidence="1">
    <location>
        <begin position="47"/>
        <end position="73"/>
    </location>
</feature>
<comment type="caution">
    <text evidence="2">The sequence shown here is derived from an EMBL/GenBank/DDBJ whole genome shotgun (WGS) entry which is preliminary data.</text>
</comment>
<dbReference type="Proteomes" id="UP000701801">
    <property type="component" value="Unassembled WGS sequence"/>
</dbReference>
<evidence type="ECO:0000313" key="3">
    <source>
        <dbReference type="Proteomes" id="UP000701801"/>
    </source>
</evidence>
<evidence type="ECO:0000256" key="1">
    <source>
        <dbReference type="SAM" id="MobiDB-lite"/>
    </source>
</evidence>
<sequence>MAKSQTANTLTDYHVTGSLSLYKDSYPHTAQQTDFLESPNSLYIDQLDGSKEKKSKKKDKKGSENASRDPSGAIATGAVDLSRGLMVMAYNSNDLTKGFPYAKVLSGFGSSKENWETFHQHANGKSSAEGWLTKLKNILDIVHEWDVQYFRKKGFLVRLDMPGEQKYGLDFMDLYYEGTGNRKTFNVAHGISGVLHKDKIKETKAKNLTRIREKGFVSTRIVMDPIAILDNETLYEQRGWLRWDQACTHAKNAQINEAKAPKVPMKNEPYKPYVEAENSGFKPHTRVDRWPTSKHFYYERFRGRHIQFPTNDGYRRGSSSSGYRTYDSFWFPDADSMDQRTGGADNSVLPCAELPQEFVMPGRRSNMPNDPFAGLGRKGLTSNGPLGSGLLGNGHLGSGPRYAGLFGGLI</sequence>
<organism evidence="2 3">
    <name type="scientific">Hymenoscyphus albidus</name>
    <dbReference type="NCBI Taxonomy" id="595503"/>
    <lineage>
        <taxon>Eukaryota</taxon>
        <taxon>Fungi</taxon>
        <taxon>Dikarya</taxon>
        <taxon>Ascomycota</taxon>
        <taxon>Pezizomycotina</taxon>
        <taxon>Leotiomycetes</taxon>
        <taxon>Helotiales</taxon>
        <taxon>Helotiaceae</taxon>
        <taxon>Hymenoscyphus</taxon>
    </lineage>
</organism>
<name>A0A9N9QBN7_9HELO</name>
<reference evidence="2" key="1">
    <citation type="submission" date="2021-07" db="EMBL/GenBank/DDBJ databases">
        <authorList>
            <person name="Durling M."/>
        </authorList>
    </citation>
    <scope>NUCLEOTIDE SEQUENCE</scope>
</reference>
<dbReference type="OrthoDB" id="3487117at2759"/>
<protein>
    <submittedName>
        <fullName evidence="2">Uncharacterized protein</fullName>
    </submittedName>
</protein>